<dbReference type="NCBIfam" id="TIGR01200">
    <property type="entry name" value="GLPGLI"/>
    <property type="match status" value="1"/>
</dbReference>
<keyword evidence="3" id="KW-1185">Reference proteome</keyword>
<accession>A0A7J5U035</accession>
<comment type="caution">
    <text evidence="2">The sequence shown here is derived from an EMBL/GenBank/DDBJ whole genome shotgun (WGS) entry which is preliminary data.</text>
</comment>
<dbReference type="Pfam" id="PF09697">
    <property type="entry name" value="Porph_ging"/>
    <property type="match status" value="1"/>
</dbReference>
<proteinExistence type="predicted"/>
<sequence length="246" mass="28521">MLKPILLLLLTTSLAFAQKTEGIVTYERKSHWTKIIARLPFLSREEKDRAAMTWKNDDEDKVKMKLLFSEKGSLFTYESEQAQSDDGRWSWRQDDYFISRNFEKETMTDIIETLGKTYIIEDSLRTPVWKVMNQIKDVNGYVCMKAETTDPIRGQKIAAWFSQDIPVPAGPERYFGLPGLIMELDINEGDVILEAVKVEFKPVGKELALPKAKGKKIKETEYESLLTKHINDSIKANRNPYWAIRY</sequence>
<dbReference type="AlphaFoldDB" id="A0A7J5U035"/>
<evidence type="ECO:0000313" key="3">
    <source>
        <dbReference type="Proteomes" id="UP000488299"/>
    </source>
</evidence>
<dbReference type="EMBL" id="WELI01000003">
    <property type="protein sequence ID" value="KAB7731060.1"/>
    <property type="molecule type" value="Genomic_DNA"/>
</dbReference>
<feature type="signal peptide" evidence="1">
    <location>
        <begin position="1"/>
        <end position="17"/>
    </location>
</feature>
<feature type="chain" id="PRO_5029539828" evidence="1">
    <location>
        <begin position="18"/>
        <end position="246"/>
    </location>
</feature>
<dbReference type="RefSeq" id="WP_152124046.1">
    <property type="nucleotide sequence ID" value="NZ_WELI01000003.1"/>
</dbReference>
<name>A0A7J5U035_9BACT</name>
<organism evidence="2 3">
    <name type="scientific">Rudanella paleaurantiibacter</name>
    <dbReference type="NCBI Taxonomy" id="2614655"/>
    <lineage>
        <taxon>Bacteria</taxon>
        <taxon>Pseudomonadati</taxon>
        <taxon>Bacteroidota</taxon>
        <taxon>Cytophagia</taxon>
        <taxon>Cytophagales</taxon>
        <taxon>Cytophagaceae</taxon>
        <taxon>Rudanella</taxon>
    </lineage>
</organism>
<evidence type="ECO:0000313" key="2">
    <source>
        <dbReference type="EMBL" id="KAB7731060.1"/>
    </source>
</evidence>
<dbReference type="Proteomes" id="UP000488299">
    <property type="component" value="Unassembled WGS sequence"/>
</dbReference>
<reference evidence="2 3" key="1">
    <citation type="submission" date="2019-10" db="EMBL/GenBank/DDBJ databases">
        <title>Rudanella paleaurantiibacter sp. nov., isolated from sludge.</title>
        <authorList>
            <person name="Xu S.Q."/>
        </authorList>
    </citation>
    <scope>NUCLEOTIDE SEQUENCE [LARGE SCALE GENOMIC DNA]</scope>
    <source>
        <strain evidence="2 3">HX-22-17</strain>
    </source>
</reference>
<keyword evidence="1" id="KW-0732">Signal</keyword>
<gene>
    <name evidence="2" type="ORF">F5984_09590</name>
</gene>
<evidence type="ECO:0000256" key="1">
    <source>
        <dbReference type="SAM" id="SignalP"/>
    </source>
</evidence>
<dbReference type="InterPro" id="IPR005901">
    <property type="entry name" value="GLPGLI"/>
</dbReference>
<protein>
    <submittedName>
        <fullName evidence="2">GLPGLI family protein</fullName>
    </submittedName>
</protein>